<dbReference type="InterPro" id="IPR002115">
    <property type="entry name" value="Tyr_Pase_low_mol_wt_mml"/>
</dbReference>
<evidence type="ECO:0000259" key="8">
    <source>
        <dbReference type="SMART" id="SM00226"/>
    </source>
</evidence>
<dbReference type="OrthoDB" id="3388at2759"/>
<dbReference type="InterPro" id="IPR036196">
    <property type="entry name" value="Ptyr_pPase_sf"/>
</dbReference>
<reference evidence="9 10" key="1">
    <citation type="submission" date="2014-04" db="EMBL/GenBank/DDBJ databases">
        <authorList>
            <consortium name="DOE Joint Genome Institute"/>
            <person name="Kuo A."/>
            <person name="Zuccaro A."/>
            <person name="Kohler A."/>
            <person name="Nagy L.G."/>
            <person name="Floudas D."/>
            <person name="Copeland A."/>
            <person name="Barry K.W."/>
            <person name="Cichocki N."/>
            <person name="Veneault-Fourrey C."/>
            <person name="LaButti K."/>
            <person name="Lindquist E.A."/>
            <person name="Lipzen A."/>
            <person name="Lundell T."/>
            <person name="Morin E."/>
            <person name="Murat C."/>
            <person name="Sun H."/>
            <person name="Tunlid A."/>
            <person name="Henrissat B."/>
            <person name="Grigoriev I.V."/>
            <person name="Hibbett D.S."/>
            <person name="Martin F."/>
            <person name="Nordberg H.P."/>
            <person name="Cantor M.N."/>
            <person name="Hua S.X."/>
        </authorList>
    </citation>
    <scope>NUCLEOTIDE SEQUENCE [LARGE SCALE GENOMIC DNA]</scope>
    <source>
        <strain evidence="9 10">MAFF 305830</strain>
    </source>
</reference>
<proteinExistence type="inferred from homology"/>
<dbReference type="GO" id="GO:0003993">
    <property type="term" value="F:acid phosphatase activity"/>
    <property type="evidence" value="ECO:0007669"/>
    <property type="project" value="InterPro"/>
</dbReference>
<evidence type="ECO:0000256" key="5">
    <source>
        <dbReference type="ARBA" id="ARBA00022912"/>
    </source>
</evidence>
<dbReference type="InterPro" id="IPR017867">
    <property type="entry name" value="Tyr_phospatase_low_mol_wt"/>
</dbReference>
<dbReference type="Proteomes" id="UP000054097">
    <property type="component" value="Unassembled WGS sequence"/>
</dbReference>
<comment type="similarity">
    <text evidence="2">Belongs to the low molecular weight phosphotyrosine protein phosphatase family.</text>
</comment>
<comment type="subcellular location">
    <subcellularLocation>
        <location evidence="1">Cytoplasm</location>
    </subcellularLocation>
</comment>
<evidence type="ECO:0000256" key="4">
    <source>
        <dbReference type="ARBA" id="ARBA00022801"/>
    </source>
</evidence>
<dbReference type="PANTHER" id="PTHR11717:SF7">
    <property type="entry name" value="LOW MOLECULAR WEIGHT PHOSPHOTYROSINE PROTEIN PHOSPHATASE"/>
    <property type="match status" value="1"/>
</dbReference>
<dbReference type="GO" id="GO:0005737">
    <property type="term" value="C:cytoplasm"/>
    <property type="evidence" value="ECO:0007669"/>
    <property type="project" value="UniProtKB-SubCell"/>
</dbReference>
<dbReference type="InterPro" id="IPR023485">
    <property type="entry name" value="Ptyr_pPase"/>
</dbReference>
<keyword evidence="5" id="KW-0904">Protein phosphatase</keyword>
<sequence>MATPKPSVLIVCLGNICRSPMGEAVLAHVAKERGIDIHVDSAGTAGYHVDDIPDERTTATCEKHKVPIEHKAQQVVESHFTEFDYILASDNANLTALNQIKDKLSNQPDKPTAQVKLFSSWDDGKPIQDPYYGGMDGFETCFAQCERYSHAFLDAIIGDRNKSSL</sequence>
<evidence type="ECO:0000256" key="6">
    <source>
        <dbReference type="ARBA" id="ARBA00051722"/>
    </source>
</evidence>
<feature type="domain" description="Phosphotyrosine protein phosphatase I" evidence="8">
    <location>
        <begin position="6"/>
        <end position="155"/>
    </location>
</feature>
<keyword evidence="4" id="KW-0378">Hydrolase</keyword>
<feature type="active site" evidence="7">
    <location>
        <position position="18"/>
    </location>
</feature>
<name>A0A0C3AQJ8_SERVB</name>
<reference evidence="10" key="2">
    <citation type="submission" date="2015-01" db="EMBL/GenBank/DDBJ databases">
        <title>Evolutionary Origins and Diversification of the Mycorrhizal Mutualists.</title>
        <authorList>
            <consortium name="DOE Joint Genome Institute"/>
            <consortium name="Mycorrhizal Genomics Consortium"/>
            <person name="Kohler A."/>
            <person name="Kuo A."/>
            <person name="Nagy L.G."/>
            <person name="Floudas D."/>
            <person name="Copeland A."/>
            <person name="Barry K.W."/>
            <person name="Cichocki N."/>
            <person name="Veneault-Fourrey C."/>
            <person name="LaButti K."/>
            <person name="Lindquist E.A."/>
            <person name="Lipzen A."/>
            <person name="Lundell T."/>
            <person name="Morin E."/>
            <person name="Murat C."/>
            <person name="Riley R."/>
            <person name="Ohm R."/>
            <person name="Sun H."/>
            <person name="Tunlid A."/>
            <person name="Henrissat B."/>
            <person name="Grigoriev I.V."/>
            <person name="Hibbett D.S."/>
            <person name="Martin F."/>
        </authorList>
    </citation>
    <scope>NUCLEOTIDE SEQUENCE [LARGE SCALE GENOMIC DNA]</scope>
    <source>
        <strain evidence="10">MAFF 305830</strain>
    </source>
</reference>
<dbReference type="PANTHER" id="PTHR11717">
    <property type="entry name" value="LOW MOLECULAR WEIGHT PROTEIN TYROSINE PHOSPHATASE"/>
    <property type="match status" value="1"/>
</dbReference>
<dbReference type="SMART" id="SM00226">
    <property type="entry name" value="LMWPc"/>
    <property type="match status" value="1"/>
</dbReference>
<keyword evidence="3" id="KW-0963">Cytoplasm</keyword>
<dbReference type="Gene3D" id="3.40.50.2300">
    <property type="match status" value="1"/>
</dbReference>
<dbReference type="FunFam" id="3.40.50.2300:FF:000105">
    <property type="entry name" value="Low molecular weight phosphotyrosine protein"/>
    <property type="match status" value="1"/>
</dbReference>
<dbReference type="STRING" id="933852.A0A0C3AQJ8"/>
<evidence type="ECO:0000256" key="7">
    <source>
        <dbReference type="PIRSR" id="PIRSR617867-1"/>
    </source>
</evidence>
<dbReference type="AlphaFoldDB" id="A0A0C3AQJ8"/>
<feature type="active site" description="Nucleophile" evidence="7">
    <location>
        <position position="12"/>
    </location>
</feature>
<dbReference type="Pfam" id="PF01451">
    <property type="entry name" value="LMWPc"/>
    <property type="match status" value="1"/>
</dbReference>
<evidence type="ECO:0000256" key="1">
    <source>
        <dbReference type="ARBA" id="ARBA00004496"/>
    </source>
</evidence>
<accession>A0A0C3AQJ8</accession>
<dbReference type="EMBL" id="KN824380">
    <property type="protein sequence ID" value="KIM21526.1"/>
    <property type="molecule type" value="Genomic_DNA"/>
</dbReference>
<evidence type="ECO:0000256" key="3">
    <source>
        <dbReference type="ARBA" id="ARBA00022490"/>
    </source>
</evidence>
<dbReference type="SUPFAM" id="SSF52788">
    <property type="entry name" value="Phosphotyrosine protein phosphatases I"/>
    <property type="match status" value="1"/>
</dbReference>
<comment type="catalytic activity">
    <reaction evidence="6">
        <text>O-phospho-L-tyrosyl-[protein] + H2O = L-tyrosyl-[protein] + phosphate</text>
        <dbReference type="Rhea" id="RHEA:10684"/>
        <dbReference type="Rhea" id="RHEA-COMP:10136"/>
        <dbReference type="Rhea" id="RHEA-COMP:20101"/>
        <dbReference type="ChEBI" id="CHEBI:15377"/>
        <dbReference type="ChEBI" id="CHEBI:43474"/>
        <dbReference type="ChEBI" id="CHEBI:46858"/>
        <dbReference type="ChEBI" id="CHEBI:61978"/>
        <dbReference type="EC" id="3.1.3.48"/>
    </reaction>
</comment>
<dbReference type="PRINTS" id="PR00720">
    <property type="entry name" value="MAMMALPTPASE"/>
</dbReference>
<protein>
    <recommendedName>
        <fullName evidence="8">Phosphotyrosine protein phosphatase I domain-containing protein</fullName>
    </recommendedName>
</protein>
<dbReference type="PRINTS" id="PR00719">
    <property type="entry name" value="LMWPTPASE"/>
</dbReference>
<organism evidence="9 10">
    <name type="scientific">Serendipita vermifera MAFF 305830</name>
    <dbReference type="NCBI Taxonomy" id="933852"/>
    <lineage>
        <taxon>Eukaryota</taxon>
        <taxon>Fungi</taxon>
        <taxon>Dikarya</taxon>
        <taxon>Basidiomycota</taxon>
        <taxon>Agaricomycotina</taxon>
        <taxon>Agaricomycetes</taxon>
        <taxon>Sebacinales</taxon>
        <taxon>Serendipitaceae</taxon>
        <taxon>Serendipita</taxon>
    </lineage>
</organism>
<evidence type="ECO:0000256" key="2">
    <source>
        <dbReference type="ARBA" id="ARBA00011063"/>
    </source>
</evidence>
<keyword evidence="10" id="KW-1185">Reference proteome</keyword>
<feature type="active site" description="Proton donor" evidence="7">
    <location>
        <position position="129"/>
    </location>
</feature>
<evidence type="ECO:0000313" key="10">
    <source>
        <dbReference type="Proteomes" id="UP000054097"/>
    </source>
</evidence>
<dbReference type="InterPro" id="IPR050438">
    <property type="entry name" value="LMW_PTPase"/>
</dbReference>
<dbReference type="GO" id="GO:0004726">
    <property type="term" value="F:non-membrane spanning protein tyrosine phosphatase activity"/>
    <property type="evidence" value="ECO:0007669"/>
    <property type="project" value="InterPro"/>
</dbReference>
<dbReference type="HOGENOM" id="CLU_071415_2_0_1"/>
<gene>
    <name evidence="9" type="ORF">M408DRAFT_102976</name>
</gene>
<dbReference type="CDD" id="cd16343">
    <property type="entry name" value="LMWPTP"/>
    <property type="match status" value="1"/>
</dbReference>
<evidence type="ECO:0000313" key="9">
    <source>
        <dbReference type="EMBL" id="KIM21526.1"/>
    </source>
</evidence>